<dbReference type="Gene3D" id="3.20.20.100">
    <property type="entry name" value="NADP-dependent oxidoreductase domain"/>
    <property type="match status" value="1"/>
</dbReference>
<feature type="domain" description="NADP-dependent oxidoreductase" evidence="7">
    <location>
        <begin position="28"/>
        <end position="261"/>
    </location>
</feature>
<evidence type="ECO:0000256" key="1">
    <source>
        <dbReference type="ARBA" id="ARBA00007905"/>
    </source>
</evidence>
<dbReference type="KEGG" id="lali:LA20249_02710"/>
<dbReference type="RefSeq" id="WP_057739568.1">
    <property type="nucleotide sequence ID" value="NZ_AZDQ01000043.1"/>
</dbReference>
<comment type="similarity">
    <text evidence="1">Belongs to the aldo/keto reductase family.</text>
</comment>
<evidence type="ECO:0000313" key="8">
    <source>
        <dbReference type="EMBL" id="AUI71175.1"/>
    </source>
</evidence>
<accession>A0A2K9HK67</accession>
<keyword evidence="9" id="KW-1185">Reference proteome</keyword>
<protein>
    <submittedName>
        <fullName evidence="8">2,5-diketo-D-gluconic acid reductase</fullName>
    </submittedName>
</protein>
<dbReference type="GO" id="GO:0016616">
    <property type="term" value="F:oxidoreductase activity, acting on the CH-OH group of donors, NAD or NADP as acceptor"/>
    <property type="evidence" value="ECO:0007669"/>
    <property type="project" value="UniProtKB-ARBA"/>
</dbReference>
<evidence type="ECO:0000259" key="7">
    <source>
        <dbReference type="Pfam" id="PF00248"/>
    </source>
</evidence>
<dbReference type="InterPro" id="IPR018170">
    <property type="entry name" value="Aldo/ket_reductase_CS"/>
</dbReference>
<evidence type="ECO:0000256" key="5">
    <source>
        <dbReference type="PIRSR" id="PIRSR000097-2"/>
    </source>
</evidence>
<feature type="active site" description="Proton donor" evidence="4">
    <location>
        <position position="53"/>
    </location>
</feature>
<evidence type="ECO:0000256" key="4">
    <source>
        <dbReference type="PIRSR" id="PIRSR000097-1"/>
    </source>
</evidence>
<reference evidence="8 9" key="1">
    <citation type="submission" date="2016-12" db="EMBL/GenBank/DDBJ databases">
        <title>The whole genome sequencing and assembly of Lactobacillus alimentarius DSM 20249T strain.</title>
        <authorList>
            <person name="Lee Y.-J."/>
            <person name="Yi H."/>
            <person name="Bahn Y.-S."/>
            <person name="Kim J.F."/>
            <person name="Lee D.-W."/>
        </authorList>
    </citation>
    <scope>NUCLEOTIDE SEQUENCE [LARGE SCALE GENOMIC DNA]</scope>
    <source>
        <strain evidence="8 9">DSM 20249</strain>
    </source>
</reference>
<dbReference type="Proteomes" id="UP000234653">
    <property type="component" value="Chromosome"/>
</dbReference>
<dbReference type="PANTHER" id="PTHR43827:SF3">
    <property type="entry name" value="NADP-DEPENDENT OXIDOREDUCTASE DOMAIN-CONTAINING PROTEIN"/>
    <property type="match status" value="1"/>
</dbReference>
<feature type="binding site" evidence="5">
    <location>
        <position position="111"/>
    </location>
    <ligand>
        <name>substrate</name>
    </ligand>
</feature>
<dbReference type="PIRSF" id="PIRSF000097">
    <property type="entry name" value="AKR"/>
    <property type="match status" value="1"/>
</dbReference>
<gene>
    <name evidence="8" type="ORF">LA20249_02710</name>
</gene>
<proteinExistence type="inferred from homology"/>
<dbReference type="SUPFAM" id="SSF51430">
    <property type="entry name" value="NAD(P)-linked oxidoreductase"/>
    <property type="match status" value="1"/>
</dbReference>
<organism evidence="8 9">
    <name type="scientific">Companilactobacillus alimentarius DSM 20249</name>
    <dbReference type="NCBI Taxonomy" id="1423720"/>
    <lineage>
        <taxon>Bacteria</taxon>
        <taxon>Bacillati</taxon>
        <taxon>Bacillota</taxon>
        <taxon>Bacilli</taxon>
        <taxon>Lactobacillales</taxon>
        <taxon>Lactobacillaceae</taxon>
        <taxon>Companilactobacillus</taxon>
    </lineage>
</organism>
<dbReference type="STRING" id="1423720.FC67_GL001820"/>
<dbReference type="InterPro" id="IPR020471">
    <property type="entry name" value="AKR"/>
</dbReference>
<evidence type="ECO:0000256" key="3">
    <source>
        <dbReference type="ARBA" id="ARBA00023002"/>
    </source>
</evidence>
<feature type="site" description="Lowers pKa of active site Tyr" evidence="6">
    <location>
        <position position="78"/>
    </location>
</feature>
<dbReference type="AlphaFoldDB" id="A0A2K9HK67"/>
<dbReference type="Pfam" id="PF00248">
    <property type="entry name" value="Aldo_ket_red"/>
    <property type="match status" value="1"/>
</dbReference>
<dbReference type="PANTHER" id="PTHR43827">
    <property type="entry name" value="2,5-DIKETO-D-GLUCONIC ACID REDUCTASE"/>
    <property type="match status" value="1"/>
</dbReference>
<dbReference type="FunFam" id="3.20.20.100:FF:000015">
    <property type="entry name" value="Oxidoreductase, aldo/keto reductase family"/>
    <property type="match status" value="1"/>
</dbReference>
<sequence>MNNIPMIKLNNGVQMPQEGFGALVRDGSFEQVKQAVLDALSVGYRMIDTAQIYYNEEAIGAALKESNVDRKNIFLTTKVWIANYGYQATKDSIETSLEKLQTDYLDLVLLHQPFGDYYGAYRALEDLYDEGKIRAIGVANFMPDRYVDLVKFSRIVPAINQSETHVFNQQNELNKYLKEYATHLESWGPFAEGRNDFFKNETLIKIGAKYGKTGPQVALRFLTQNGIIIIPKSVHKDRMKQNLMIWDFKLDEDDMQEIRNMDTEKSLFFNHHDPATVLRFAKITEESKPNFK</sequence>
<keyword evidence="2" id="KW-0521">NADP</keyword>
<evidence type="ECO:0000256" key="6">
    <source>
        <dbReference type="PIRSR" id="PIRSR000097-3"/>
    </source>
</evidence>
<dbReference type="PRINTS" id="PR00069">
    <property type="entry name" value="ALDKETRDTASE"/>
</dbReference>
<dbReference type="EMBL" id="CP018867">
    <property type="protein sequence ID" value="AUI71175.1"/>
    <property type="molecule type" value="Genomic_DNA"/>
</dbReference>
<dbReference type="PROSITE" id="PS00063">
    <property type="entry name" value="ALDOKETO_REDUCTASE_3"/>
    <property type="match status" value="1"/>
</dbReference>
<dbReference type="InterPro" id="IPR023210">
    <property type="entry name" value="NADP_OxRdtase_dom"/>
</dbReference>
<name>A0A2K9HK67_9LACO</name>
<evidence type="ECO:0000313" key="9">
    <source>
        <dbReference type="Proteomes" id="UP000234653"/>
    </source>
</evidence>
<dbReference type="InterPro" id="IPR036812">
    <property type="entry name" value="NAD(P)_OxRdtase_dom_sf"/>
</dbReference>
<dbReference type="CDD" id="cd19133">
    <property type="entry name" value="AKR_AKR5F1"/>
    <property type="match status" value="1"/>
</dbReference>
<evidence type="ECO:0000256" key="2">
    <source>
        <dbReference type="ARBA" id="ARBA00022857"/>
    </source>
</evidence>
<keyword evidence="3" id="KW-0560">Oxidoreductase</keyword>